<sequence length="272" mass="29564">MGFYEEVAESLDSEGIESRVNDATLFVPVSSDLEIQFVEIEDGVPGGMSAANVFLAMADVAEDDEEFEAALVGVVFSVEEAVATVARHVATDLVVGVIRDLIDGTDSRIVDLQFEQDASDALRVSAEIGESSELVVTLDGESTEPTAHVEFISLGEGFEELMDQAISEVWDDGGLGEEYSEMERQAMFRGLVANVADMSEEVLDLGEYTDFDRLFDVLALAQAQALHWESLLVPLETLWDDDGDDGDDEGDEYDEEDDDIVDVDGELPGQSV</sequence>
<organism evidence="2 3">
    <name type="scientific">Corynebacterium kalidii</name>
    <dbReference type="NCBI Taxonomy" id="2931982"/>
    <lineage>
        <taxon>Bacteria</taxon>
        <taxon>Bacillati</taxon>
        <taxon>Actinomycetota</taxon>
        <taxon>Actinomycetes</taxon>
        <taxon>Mycobacteriales</taxon>
        <taxon>Corynebacteriaceae</taxon>
        <taxon>Corynebacterium</taxon>
    </lineage>
</organism>
<evidence type="ECO:0000313" key="2">
    <source>
        <dbReference type="EMBL" id="MCJ7859314.1"/>
    </source>
</evidence>
<dbReference type="Proteomes" id="UP001139207">
    <property type="component" value="Unassembled WGS sequence"/>
</dbReference>
<evidence type="ECO:0000256" key="1">
    <source>
        <dbReference type="SAM" id="MobiDB-lite"/>
    </source>
</evidence>
<protein>
    <submittedName>
        <fullName evidence="2">Uncharacterized protein</fullName>
    </submittedName>
</protein>
<gene>
    <name evidence="2" type="ORF">MUN33_11425</name>
</gene>
<dbReference type="EMBL" id="JALIEA010000017">
    <property type="protein sequence ID" value="MCJ7859314.1"/>
    <property type="molecule type" value="Genomic_DNA"/>
</dbReference>
<keyword evidence="3" id="KW-1185">Reference proteome</keyword>
<evidence type="ECO:0000313" key="3">
    <source>
        <dbReference type="Proteomes" id="UP001139207"/>
    </source>
</evidence>
<dbReference type="AlphaFoldDB" id="A0A9X1WHR8"/>
<feature type="compositionally biased region" description="Acidic residues" evidence="1">
    <location>
        <begin position="238"/>
        <end position="265"/>
    </location>
</feature>
<dbReference type="RefSeq" id="WP_244805041.1">
    <property type="nucleotide sequence ID" value="NZ_JALIEA010000017.1"/>
</dbReference>
<proteinExistence type="predicted"/>
<comment type="caution">
    <text evidence="2">The sequence shown here is derived from an EMBL/GenBank/DDBJ whole genome shotgun (WGS) entry which is preliminary data.</text>
</comment>
<accession>A0A9X1WHR8</accession>
<reference evidence="2" key="1">
    <citation type="submission" date="2022-04" db="EMBL/GenBank/DDBJ databases">
        <title>Corynebacterium kalidii LD5P10.</title>
        <authorList>
            <person name="Sun J.Q."/>
        </authorList>
    </citation>
    <scope>NUCLEOTIDE SEQUENCE</scope>
    <source>
        <strain evidence="2">LD5P10</strain>
    </source>
</reference>
<name>A0A9X1WHR8_9CORY</name>
<feature type="region of interest" description="Disordered" evidence="1">
    <location>
        <begin position="238"/>
        <end position="272"/>
    </location>
</feature>